<gene>
    <name evidence="2" type="ORF">UHOR_12329</name>
</gene>
<sequence length="186" mass="20487">MVRDYSMLISPRTCRKHIFAAGSEVLEATAIGDINILTKYGDISLHDVLYVRNLNINLLLTNSLMDKGAQVTLDITGGQIHLANGISLKLTKNCKQGLLKFRGDLWSGSAMTATTQLFKGVDDEFKQSEKKSRIHTQQLWHKRLGHPGRDKSKVIMKSLGGECAKGLDPDTALTCEQCVSSLTPET</sequence>
<name>I2FM19_USTHO</name>
<dbReference type="HOGENOM" id="CLU_1455428_0_0_1"/>
<comment type="caution">
    <text evidence="2">The sequence shown here is derived from an EMBL/GenBank/DDBJ whole genome shotgun (WGS) entry which is preliminary data.</text>
</comment>
<keyword evidence="3" id="KW-1185">Reference proteome</keyword>
<evidence type="ECO:0000313" key="3">
    <source>
        <dbReference type="Proteomes" id="UP000006174"/>
    </source>
</evidence>
<dbReference type="Proteomes" id="UP000006174">
    <property type="component" value="Unassembled WGS sequence"/>
</dbReference>
<reference evidence="2 3" key="1">
    <citation type="journal article" date="2012" name="Plant Cell">
        <title>Genome comparison of barley and maize smut fungi reveals targeted loss of RNA silencing components and species-specific presence of transposable elements.</title>
        <authorList>
            <person name="Laurie J.D."/>
            <person name="Ali S."/>
            <person name="Linning R."/>
            <person name="Mannhaupt G."/>
            <person name="Wong P."/>
            <person name="Gueldener U."/>
            <person name="Muensterkoetter M."/>
            <person name="Moore R."/>
            <person name="Kahmann R."/>
            <person name="Bakkeren G."/>
            <person name="Schirawski J."/>
        </authorList>
    </citation>
    <scope>NUCLEOTIDE SEQUENCE [LARGE SCALE GENOMIC DNA]</scope>
    <source>
        <strain evidence="3">Uh4875-4</strain>
    </source>
</reference>
<evidence type="ECO:0000313" key="2">
    <source>
        <dbReference type="EMBL" id="CCF47962.1"/>
    </source>
</evidence>
<accession>I2FM19</accession>
<organism evidence="2 3">
    <name type="scientific">Ustilago hordei</name>
    <name type="common">Barley covered smut fungus</name>
    <dbReference type="NCBI Taxonomy" id="120017"/>
    <lineage>
        <taxon>Eukaryota</taxon>
        <taxon>Fungi</taxon>
        <taxon>Dikarya</taxon>
        <taxon>Basidiomycota</taxon>
        <taxon>Ustilaginomycotina</taxon>
        <taxon>Ustilaginomycetes</taxon>
        <taxon>Ustilaginales</taxon>
        <taxon>Ustilaginaceae</taxon>
        <taxon>Ustilago</taxon>
    </lineage>
</organism>
<protein>
    <recommendedName>
        <fullName evidence="1">Retrovirus-related Pol polyprotein from transposon TNT 1-94-like beta-barrel domain-containing protein</fullName>
    </recommendedName>
</protein>
<evidence type="ECO:0000259" key="1">
    <source>
        <dbReference type="Pfam" id="PF22936"/>
    </source>
</evidence>
<dbReference type="InterPro" id="IPR054722">
    <property type="entry name" value="PolX-like_BBD"/>
</dbReference>
<proteinExistence type="predicted"/>
<dbReference type="Pfam" id="PF22936">
    <property type="entry name" value="Pol_BBD"/>
    <property type="match status" value="1"/>
</dbReference>
<dbReference type="EMBL" id="CAGI01000040">
    <property type="protein sequence ID" value="CCF47962.1"/>
    <property type="molecule type" value="Genomic_DNA"/>
</dbReference>
<dbReference type="AlphaFoldDB" id="I2FM19"/>
<feature type="domain" description="Retrovirus-related Pol polyprotein from transposon TNT 1-94-like beta-barrel" evidence="1">
    <location>
        <begin position="15"/>
        <end position="68"/>
    </location>
</feature>